<dbReference type="EMBL" id="JAMXQV010000015">
    <property type="protein sequence ID" value="MCR6486596.1"/>
    <property type="molecule type" value="Genomic_DNA"/>
</dbReference>
<feature type="domain" description="DUF4142" evidence="3">
    <location>
        <begin position="30"/>
        <end position="162"/>
    </location>
</feature>
<keyword evidence="1" id="KW-0812">Transmembrane</keyword>
<dbReference type="PANTHER" id="PTHR38593">
    <property type="entry name" value="BLR2558 PROTEIN"/>
    <property type="match status" value="1"/>
</dbReference>
<feature type="transmembrane region" description="Helical" evidence="1">
    <location>
        <begin position="192"/>
        <end position="214"/>
    </location>
</feature>
<dbReference type="InterPro" id="IPR012347">
    <property type="entry name" value="Ferritin-like"/>
</dbReference>
<proteinExistence type="predicted"/>
<dbReference type="Gene3D" id="1.20.1260.10">
    <property type="match status" value="1"/>
</dbReference>
<protein>
    <submittedName>
        <fullName evidence="4">DUF4142 domain-containing protein</fullName>
    </submittedName>
</protein>
<name>A0A9X2SN39_9PSEU</name>
<keyword evidence="1" id="KW-1133">Transmembrane helix</keyword>
<dbReference type="AlphaFoldDB" id="A0A9X2SN39"/>
<dbReference type="InterPro" id="IPR025419">
    <property type="entry name" value="DUF4142"/>
</dbReference>
<dbReference type="Pfam" id="PF13628">
    <property type="entry name" value="DUF4142"/>
    <property type="match status" value="1"/>
</dbReference>
<accession>A0A9X2SN39</accession>
<dbReference type="Proteomes" id="UP001144096">
    <property type="component" value="Unassembled WGS sequence"/>
</dbReference>
<evidence type="ECO:0000259" key="3">
    <source>
        <dbReference type="Pfam" id="PF13628"/>
    </source>
</evidence>
<reference evidence="4" key="1">
    <citation type="submission" date="2022-06" db="EMBL/GenBank/DDBJ databases">
        <title>Amycolatopsis iheyaensis sp. nov., a new species of the genus Amycolatopsis isolated from soil in Iheya island, Japan.</title>
        <authorList>
            <person name="Ngamcharungchit C."/>
            <person name="Kanto H."/>
            <person name="Take A."/>
            <person name="Intra B."/>
            <person name="Matsumoto A."/>
            <person name="Panbangred W."/>
            <person name="Inahashi Y."/>
        </authorList>
    </citation>
    <scope>NUCLEOTIDE SEQUENCE</scope>
    <source>
        <strain evidence="4">OK19-0408</strain>
    </source>
</reference>
<gene>
    <name evidence="4" type="ORF">M8542_27575</name>
</gene>
<feature type="signal peptide" evidence="2">
    <location>
        <begin position="1"/>
        <end position="25"/>
    </location>
</feature>
<sequence length="225" mass="23826">MPFRFTALVAAAAALLLGCALPASAGELQQTDRALLTRLKQHTLWATPASRQAAERATNRRVRAVAGRIADDQARLDVALRAVADRLAFGLPSAPTDQERAWADELAARSGDEFDHDYVNRLRAEYGTLFALASDVRAGTRDDDVRAFAQTAVDTALGHLTLLESTGLAETTSLLVSATEDGTDDTLGGGDVALGAVFVAFAAVATFGLLRLLGTPGPIQPRTRR</sequence>
<keyword evidence="1" id="KW-0472">Membrane</keyword>
<dbReference type="PANTHER" id="PTHR38593:SF1">
    <property type="entry name" value="BLR2558 PROTEIN"/>
    <property type="match status" value="1"/>
</dbReference>
<evidence type="ECO:0000256" key="2">
    <source>
        <dbReference type="SAM" id="SignalP"/>
    </source>
</evidence>
<organism evidence="4 5">
    <name type="scientific">Amycolatopsis iheyensis</name>
    <dbReference type="NCBI Taxonomy" id="2945988"/>
    <lineage>
        <taxon>Bacteria</taxon>
        <taxon>Bacillati</taxon>
        <taxon>Actinomycetota</taxon>
        <taxon>Actinomycetes</taxon>
        <taxon>Pseudonocardiales</taxon>
        <taxon>Pseudonocardiaceae</taxon>
        <taxon>Amycolatopsis</taxon>
    </lineage>
</organism>
<evidence type="ECO:0000313" key="5">
    <source>
        <dbReference type="Proteomes" id="UP001144096"/>
    </source>
</evidence>
<comment type="caution">
    <text evidence="4">The sequence shown here is derived from an EMBL/GenBank/DDBJ whole genome shotgun (WGS) entry which is preliminary data.</text>
</comment>
<keyword evidence="2" id="KW-0732">Signal</keyword>
<evidence type="ECO:0000313" key="4">
    <source>
        <dbReference type="EMBL" id="MCR6486596.1"/>
    </source>
</evidence>
<dbReference type="RefSeq" id="WP_257923160.1">
    <property type="nucleotide sequence ID" value="NZ_JAMXQV010000015.1"/>
</dbReference>
<feature type="chain" id="PRO_5040724193" evidence="2">
    <location>
        <begin position="26"/>
        <end position="225"/>
    </location>
</feature>
<evidence type="ECO:0000256" key="1">
    <source>
        <dbReference type="SAM" id="Phobius"/>
    </source>
</evidence>
<dbReference type="PROSITE" id="PS51257">
    <property type="entry name" value="PROKAR_LIPOPROTEIN"/>
    <property type="match status" value="1"/>
</dbReference>
<keyword evidence="5" id="KW-1185">Reference proteome</keyword>